<evidence type="ECO:0000256" key="1">
    <source>
        <dbReference type="SAM" id="SignalP"/>
    </source>
</evidence>
<reference evidence="2 3" key="1">
    <citation type="journal article" date="2008" name="Int. J. Syst. Evol. Microbiol.">
        <title>Description of Roseateles aquatilis sp. nov. and Roseateles terrae sp. nov., in the class Betaproteobacteria, and emended description of the genus Roseateles.</title>
        <authorList>
            <person name="Gomila M."/>
            <person name="Bowien B."/>
            <person name="Falsen E."/>
            <person name="Moore E.R."/>
            <person name="Lalucat J."/>
        </authorList>
    </citation>
    <scope>NUCLEOTIDE SEQUENCE [LARGE SCALE GENOMIC DNA]</scope>
    <source>
        <strain evidence="2 3">CCUG 48205</strain>
    </source>
</reference>
<evidence type="ECO:0008006" key="4">
    <source>
        <dbReference type="Google" id="ProtNLM"/>
    </source>
</evidence>
<protein>
    <recommendedName>
        <fullName evidence="4">Cellulose biosynthesis protein BcsS</fullName>
    </recommendedName>
</protein>
<keyword evidence="1" id="KW-0732">Signal</keyword>
<keyword evidence="3" id="KW-1185">Reference proteome</keyword>
<dbReference type="Proteomes" id="UP000197468">
    <property type="component" value="Unassembled WGS sequence"/>
</dbReference>
<name>A0A246J7R8_9BURK</name>
<dbReference type="EMBL" id="NIOF01000007">
    <property type="protein sequence ID" value="OWQ88545.1"/>
    <property type="molecule type" value="Genomic_DNA"/>
</dbReference>
<accession>A0A246J7R8</accession>
<proteinExistence type="predicted"/>
<feature type="signal peptide" evidence="1">
    <location>
        <begin position="1"/>
        <end position="44"/>
    </location>
</feature>
<dbReference type="AlphaFoldDB" id="A0A246J7R8"/>
<dbReference type="OrthoDB" id="8556837at2"/>
<gene>
    <name evidence="2" type="ORF">CDN99_16990</name>
</gene>
<dbReference type="RefSeq" id="WP_088386069.1">
    <property type="nucleotide sequence ID" value="NZ_NIOF01000007.1"/>
</dbReference>
<sequence>MNEQGINRLSRALRDAPCRGIGRAAARALALAGLLTAATSPALADPGYYLVRPYSEAGQTTVDLRYWSVAPPDEAATLWPELGLRHGVTSRWSTELLLSWIGPTMREQTLSSINWVNQVLLTQGDTPYDLGLHVQLIRNRGQGNAIEVGPIFQTEWGLTQFNLNVFWAHDAASRRQNQAKLQWQGLYRWQADWRAGLQGFAEPKSWRAGPVLKARLDARVELTAAYLWGNTYRSRGDMFSAQLQMGF</sequence>
<organism evidence="2 3">
    <name type="scientific">Roseateles aquatilis</name>
    <dbReference type="NCBI Taxonomy" id="431061"/>
    <lineage>
        <taxon>Bacteria</taxon>
        <taxon>Pseudomonadati</taxon>
        <taxon>Pseudomonadota</taxon>
        <taxon>Betaproteobacteria</taxon>
        <taxon>Burkholderiales</taxon>
        <taxon>Sphaerotilaceae</taxon>
        <taxon>Roseateles</taxon>
    </lineage>
</organism>
<evidence type="ECO:0000313" key="2">
    <source>
        <dbReference type="EMBL" id="OWQ88545.1"/>
    </source>
</evidence>
<feature type="chain" id="PRO_5011970022" description="Cellulose biosynthesis protein BcsS" evidence="1">
    <location>
        <begin position="45"/>
        <end position="247"/>
    </location>
</feature>
<comment type="caution">
    <text evidence="2">The sequence shown here is derived from an EMBL/GenBank/DDBJ whole genome shotgun (WGS) entry which is preliminary data.</text>
</comment>
<evidence type="ECO:0000313" key="3">
    <source>
        <dbReference type="Proteomes" id="UP000197468"/>
    </source>
</evidence>